<evidence type="ECO:0000313" key="2">
    <source>
        <dbReference type="Proteomes" id="UP001056120"/>
    </source>
</evidence>
<proteinExistence type="predicted"/>
<organism evidence="1 2">
    <name type="scientific">Smallanthus sonchifolius</name>
    <dbReference type="NCBI Taxonomy" id="185202"/>
    <lineage>
        <taxon>Eukaryota</taxon>
        <taxon>Viridiplantae</taxon>
        <taxon>Streptophyta</taxon>
        <taxon>Embryophyta</taxon>
        <taxon>Tracheophyta</taxon>
        <taxon>Spermatophyta</taxon>
        <taxon>Magnoliopsida</taxon>
        <taxon>eudicotyledons</taxon>
        <taxon>Gunneridae</taxon>
        <taxon>Pentapetalae</taxon>
        <taxon>asterids</taxon>
        <taxon>campanulids</taxon>
        <taxon>Asterales</taxon>
        <taxon>Asteraceae</taxon>
        <taxon>Asteroideae</taxon>
        <taxon>Heliantheae alliance</taxon>
        <taxon>Millerieae</taxon>
        <taxon>Smallanthus</taxon>
    </lineage>
</organism>
<gene>
    <name evidence="1" type="ORF">L1987_35416</name>
</gene>
<reference evidence="2" key="1">
    <citation type="journal article" date="2022" name="Mol. Ecol. Resour.">
        <title>The genomes of chicory, endive, great burdock and yacon provide insights into Asteraceae palaeo-polyploidization history and plant inulin production.</title>
        <authorList>
            <person name="Fan W."/>
            <person name="Wang S."/>
            <person name="Wang H."/>
            <person name="Wang A."/>
            <person name="Jiang F."/>
            <person name="Liu H."/>
            <person name="Zhao H."/>
            <person name="Xu D."/>
            <person name="Zhang Y."/>
        </authorList>
    </citation>
    <scope>NUCLEOTIDE SEQUENCE [LARGE SCALE GENOMIC DNA]</scope>
    <source>
        <strain evidence="2">cv. Yunnan</strain>
    </source>
</reference>
<sequence length="88" mass="10119">MYWGVPYVDLYGLQATVIVFSCESKRIDLNEPAVTRGGISMNLIMVLWPILELDRKWLLLQKLKSALQLTTTCGLKKKEANMMKRVFV</sequence>
<accession>A0ACB9HWA2</accession>
<dbReference type="Proteomes" id="UP001056120">
    <property type="component" value="Linkage Group LG11"/>
</dbReference>
<reference evidence="1 2" key="2">
    <citation type="journal article" date="2022" name="Mol. Ecol. Resour.">
        <title>The genomes of chicory, endive, great burdock and yacon provide insights into Asteraceae paleo-polyploidization history and plant inulin production.</title>
        <authorList>
            <person name="Fan W."/>
            <person name="Wang S."/>
            <person name="Wang H."/>
            <person name="Wang A."/>
            <person name="Jiang F."/>
            <person name="Liu H."/>
            <person name="Zhao H."/>
            <person name="Xu D."/>
            <person name="Zhang Y."/>
        </authorList>
    </citation>
    <scope>NUCLEOTIDE SEQUENCE [LARGE SCALE GENOMIC DNA]</scope>
    <source>
        <strain evidence="2">cv. Yunnan</strain>
        <tissue evidence="1">Leaves</tissue>
    </source>
</reference>
<name>A0ACB9HWA2_9ASTR</name>
<evidence type="ECO:0000313" key="1">
    <source>
        <dbReference type="EMBL" id="KAI3800107.1"/>
    </source>
</evidence>
<keyword evidence="2" id="KW-1185">Reference proteome</keyword>
<comment type="caution">
    <text evidence="1">The sequence shown here is derived from an EMBL/GenBank/DDBJ whole genome shotgun (WGS) entry which is preliminary data.</text>
</comment>
<protein>
    <submittedName>
        <fullName evidence="1">Uncharacterized protein</fullName>
    </submittedName>
</protein>
<dbReference type="EMBL" id="CM042028">
    <property type="protein sequence ID" value="KAI3800107.1"/>
    <property type="molecule type" value="Genomic_DNA"/>
</dbReference>